<evidence type="ECO:0000313" key="5">
    <source>
        <dbReference type="Proteomes" id="UP000220840"/>
    </source>
</evidence>
<dbReference type="GeneID" id="68875648"/>
<reference evidence="1" key="3">
    <citation type="submission" date="2021-10" db="EMBL/GenBank/DDBJ databases">
        <authorList>
            <person name="Mesa V."/>
        </authorList>
    </citation>
    <scope>NUCLEOTIDE SEQUENCE</scope>
    <source>
        <strain evidence="1">CC3_PB</strain>
    </source>
</reference>
<dbReference type="Proteomes" id="UP000431451">
    <property type="component" value="Unassembled WGS sequence"/>
</dbReference>
<dbReference type="EMBL" id="CAMTCP010000077">
    <property type="protein sequence ID" value="CAI3547686.1"/>
    <property type="molecule type" value="Genomic_DNA"/>
</dbReference>
<evidence type="ECO:0000313" key="1">
    <source>
        <dbReference type="EMBL" id="CAG9703583.1"/>
    </source>
</evidence>
<dbReference type="EMBL" id="CAKJVE010000004">
    <property type="protein sequence ID" value="CAG9703583.1"/>
    <property type="molecule type" value="Genomic_DNA"/>
</dbReference>
<evidence type="ECO:0000313" key="2">
    <source>
        <dbReference type="EMBL" id="CAI3547686.1"/>
    </source>
</evidence>
<sequence>MRENYNSIKFWENVVRENKTIRGHMFMKDSPTEKSFYFHTMMFSKNNGLNNVWGYFPNTKSLLGYIQYSFLQESFYKWIYGKLKTITNIPFVSVDNVIRNASKDNIIDKDVVSKMKEDYEFLSKLWEMRSSNIQRELKKFSRAFNKKWMGDNEEFIYIKFFTTPEELADFVISSSVMTSTEEELEEKLGMSIDEWKEISRTAIGNKVNGEKFRKVLLRKLTEVF</sequence>
<dbReference type="Proteomes" id="UP000789738">
    <property type="component" value="Unassembled WGS sequence"/>
</dbReference>
<evidence type="ECO:0000313" key="6">
    <source>
        <dbReference type="Proteomes" id="UP000431451"/>
    </source>
</evidence>
<dbReference type="OrthoDB" id="1677987at2"/>
<dbReference type="Proteomes" id="UP001189143">
    <property type="component" value="Unassembled WGS sequence"/>
</dbReference>
<organism evidence="3 5">
    <name type="scientific">Clostridium neonatale</name>
    <dbReference type="NCBI Taxonomy" id="137838"/>
    <lineage>
        <taxon>Bacteria</taxon>
        <taxon>Bacillati</taxon>
        <taxon>Bacillota</taxon>
        <taxon>Clostridia</taxon>
        <taxon>Eubacteriales</taxon>
        <taxon>Clostridiaceae</taxon>
        <taxon>Clostridium</taxon>
    </lineage>
</organism>
<evidence type="ECO:0000313" key="3">
    <source>
        <dbReference type="EMBL" id="PEG29557.1"/>
    </source>
</evidence>
<dbReference type="EMBL" id="UWJD01000001">
    <property type="protein sequence ID" value="VCT82770.1"/>
    <property type="molecule type" value="Genomic_DNA"/>
</dbReference>
<dbReference type="AlphaFoldDB" id="A0A2A7MDE2"/>
<gene>
    <name evidence="2" type="ORF">CNEO2_160056</name>
    <name evidence="1" type="ORF">CNEO_40698</name>
    <name evidence="4" type="ORF">CNEONATNEC25_00330</name>
    <name evidence="3" type="ORF">CQ394_16590</name>
</gene>
<proteinExistence type="predicted"/>
<dbReference type="RefSeq" id="WP_058293458.1">
    <property type="nucleotide sequence ID" value="NZ_CAKJVD010000034.1"/>
</dbReference>
<reference evidence="4 6" key="2">
    <citation type="submission" date="2018-06" db="EMBL/GenBank/DDBJ databases">
        <authorList>
            <consortium name="IHU Genomes"/>
        </authorList>
    </citation>
    <scope>NUCLEOTIDE SEQUENCE [LARGE SCALE GENOMIC DNA]</scope>
    <source>
        <strain evidence="4 6">NEC25</strain>
    </source>
</reference>
<reference evidence="2" key="4">
    <citation type="submission" date="2022-10" db="EMBL/GenBank/DDBJ databases">
        <authorList>
            <person name="Aires J."/>
            <person name="Mesa V."/>
        </authorList>
    </citation>
    <scope>NUCLEOTIDE SEQUENCE</scope>
    <source>
        <strain evidence="2">Clostridium neonatale JD116</strain>
    </source>
</reference>
<dbReference type="EMBL" id="PDCJ01000003">
    <property type="protein sequence ID" value="PEG29557.1"/>
    <property type="molecule type" value="Genomic_DNA"/>
</dbReference>
<accession>A0A2A7MDE2</accession>
<dbReference type="Proteomes" id="UP000220840">
    <property type="component" value="Unassembled WGS sequence"/>
</dbReference>
<protein>
    <submittedName>
        <fullName evidence="3">Uncharacterized protein</fullName>
    </submittedName>
</protein>
<evidence type="ECO:0000313" key="4">
    <source>
        <dbReference type="EMBL" id="VCT82770.1"/>
    </source>
</evidence>
<reference evidence="3 5" key="1">
    <citation type="submission" date="2017-10" db="EMBL/GenBank/DDBJ databases">
        <title>Effective Description of Clostridium neonatale sp. nov. linked to necrotizing enterocolitis in neonates and a clarification of species assignable to the genus Clostridium (Prazmowski 1880) emend. Lawson and Rainey 2016.</title>
        <authorList>
            <person name="Bernard K."/>
            <person name="Burdz T."/>
            <person name="Wiebe D."/>
            <person name="Balcewich B."/>
            <person name="Alfa M."/>
            <person name="Bernier A.-M."/>
        </authorList>
    </citation>
    <scope>NUCLEOTIDE SEQUENCE [LARGE SCALE GENOMIC DNA]</scope>
    <source>
        <strain evidence="3 5">LCDC99A005</strain>
    </source>
</reference>
<keyword evidence="5" id="KW-1185">Reference proteome</keyword>
<name>A0A2A7MDE2_9CLOT</name>